<feature type="compositionally biased region" description="Polar residues" evidence="1">
    <location>
        <begin position="181"/>
        <end position="197"/>
    </location>
</feature>
<keyword evidence="2" id="KW-1133">Transmembrane helix</keyword>
<keyword evidence="2" id="KW-0472">Membrane</keyword>
<feature type="region of interest" description="Disordered" evidence="1">
    <location>
        <begin position="42"/>
        <end position="273"/>
    </location>
</feature>
<evidence type="ECO:0000256" key="2">
    <source>
        <dbReference type="SAM" id="Phobius"/>
    </source>
</evidence>
<feature type="compositionally biased region" description="Low complexity" evidence="1">
    <location>
        <begin position="138"/>
        <end position="152"/>
    </location>
</feature>
<dbReference type="AlphaFoldDB" id="A0AAE1AEW5"/>
<comment type="caution">
    <text evidence="3">The sequence shown here is derived from an EMBL/GenBank/DDBJ whole genome shotgun (WGS) entry which is preliminary data.</text>
</comment>
<dbReference type="EMBL" id="JAWDGP010001956">
    <property type="protein sequence ID" value="KAK3786534.1"/>
    <property type="molecule type" value="Genomic_DNA"/>
</dbReference>
<feature type="compositionally biased region" description="Basic and acidic residues" evidence="1">
    <location>
        <begin position="233"/>
        <end position="242"/>
    </location>
</feature>
<accession>A0AAE1AEW5</accession>
<name>A0AAE1AEW5_9GAST</name>
<keyword evidence="4" id="KW-1185">Reference proteome</keyword>
<evidence type="ECO:0000313" key="4">
    <source>
        <dbReference type="Proteomes" id="UP001283361"/>
    </source>
</evidence>
<feature type="compositionally biased region" description="Low complexity" evidence="1">
    <location>
        <begin position="81"/>
        <end position="96"/>
    </location>
</feature>
<proteinExistence type="predicted"/>
<protein>
    <submittedName>
        <fullName evidence="3">Uncharacterized protein</fullName>
    </submittedName>
</protein>
<dbReference type="Proteomes" id="UP001283361">
    <property type="component" value="Unassembled WGS sequence"/>
</dbReference>
<feature type="compositionally biased region" description="Polar residues" evidence="1">
    <location>
        <begin position="115"/>
        <end position="128"/>
    </location>
</feature>
<gene>
    <name evidence="3" type="ORF">RRG08_020915</name>
</gene>
<reference evidence="3" key="1">
    <citation type="journal article" date="2023" name="G3 (Bethesda)">
        <title>A reference genome for the long-term kleptoplast-retaining sea slug Elysia crispata morphotype clarki.</title>
        <authorList>
            <person name="Eastman K.E."/>
            <person name="Pendleton A.L."/>
            <person name="Shaikh M.A."/>
            <person name="Suttiyut T."/>
            <person name="Ogas R."/>
            <person name="Tomko P."/>
            <person name="Gavelis G."/>
            <person name="Widhalm J.R."/>
            <person name="Wisecaver J.H."/>
        </authorList>
    </citation>
    <scope>NUCLEOTIDE SEQUENCE</scope>
    <source>
        <strain evidence="3">ECLA1</strain>
    </source>
</reference>
<feature type="transmembrane region" description="Helical" evidence="2">
    <location>
        <begin position="6"/>
        <end position="29"/>
    </location>
</feature>
<feature type="compositionally biased region" description="Polar residues" evidence="1">
    <location>
        <begin position="66"/>
        <end position="75"/>
    </location>
</feature>
<evidence type="ECO:0000256" key="1">
    <source>
        <dbReference type="SAM" id="MobiDB-lite"/>
    </source>
</evidence>
<organism evidence="3 4">
    <name type="scientific">Elysia crispata</name>
    <name type="common">lettuce slug</name>
    <dbReference type="NCBI Taxonomy" id="231223"/>
    <lineage>
        <taxon>Eukaryota</taxon>
        <taxon>Metazoa</taxon>
        <taxon>Spiralia</taxon>
        <taxon>Lophotrochozoa</taxon>
        <taxon>Mollusca</taxon>
        <taxon>Gastropoda</taxon>
        <taxon>Heterobranchia</taxon>
        <taxon>Euthyneura</taxon>
        <taxon>Panpulmonata</taxon>
        <taxon>Sacoglossa</taxon>
        <taxon>Placobranchoidea</taxon>
        <taxon>Plakobranchidae</taxon>
        <taxon>Elysia</taxon>
    </lineage>
</organism>
<sequence length="300" mass="32089">MGELSTLSLAVLIGGIVLFTVILAIFIVWKVMYENVPASTRGRPVRQAMTPQPQTSPPPMAMYNGRESTNSTGQNADDRYNNYLDLNTSNSNTTGTDDCRETSKPSHDDFIPLTTMFSPSASAQNENGVSDEERPVDETSVSVSTNDVTSATENGSYSRLGDSTAGPNSAELQGIYDNPPATKQTEAPQPESDSGLPQKSLGPDGQGNETCGVYTLASPLGGVETTPVNTQEESQREGKFDMGDYFILEPESNTGWENGATESHAVPVKQESSAKVDNSVNSIAAEANTDNVYVQLEDKL</sequence>
<evidence type="ECO:0000313" key="3">
    <source>
        <dbReference type="EMBL" id="KAK3786534.1"/>
    </source>
</evidence>
<keyword evidence="2" id="KW-0812">Transmembrane</keyword>
<feature type="compositionally biased region" description="Basic and acidic residues" evidence="1">
    <location>
        <begin position="97"/>
        <end position="110"/>
    </location>
</feature>